<evidence type="ECO:0000313" key="2">
    <source>
        <dbReference type="Proteomes" id="UP000324233"/>
    </source>
</evidence>
<reference evidence="1 2" key="1">
    <citation type="submission" date="2019-08" db="EMBL/GenBank/DDBJ databases">
        <title>Deep-cultivation of Planctomycetes and their phenomic and genomic characterization uncovers novel biology.</title>
        <authorList>
            <person name="Wiegand S."/>
            <person name="Jogler M."/>
            <person name="Boedeker C."/>
            <person name="Pinto D."/>
            <person name="Vollmers J."/>
            <person name="Rivas-Marin E."/>
            <person name="Kohn T."/>
            <person name="Peeters S.H."/>
            <person name="Heuer A."/>
            <person name="Rast P."/>
            <person name="Oberbeckmann S."/>
            <person name="Bunk B."/>
            <person name="Jeske O."/>
            <person name="Meyerdierks A."/>
            <person name="Storesund J.E."/>
            <person name="Kallscheuer N."/>
            <person name="Luecker S."/>
            <person name="Lage O.M."/>
            <person name="Pohl T."/>
            <person name="Merkel B.J."/>
            <person name="Hornburger P."/>
            <person name="Mueller R.-W."/>
            <person name="Bruemmer F."/>
            <person name="Labrenz M."/>
            <person name="Spormann A.M."/>
            <person name="Op den Camp H."/>
            <person name="Overmann J."/>
            <person name="Amann R."/>
            <person name="Jetten M.S.M."/>
            <person name="Mascher T."/>
            <person name="Medema M.H."/>
            <person name="Devos D.P."/>
            <person name="Kaster A.-K."/>
            <person name="Ovreas L."/>
            <person name="Rohde M."/>
            <person name="Galperin M.Y."/>
            <person name="Jogler C."/>
        </authorList>
    </citation>
    <scope>NUCLEOTIDE SEQUENCE [LARGE SCALE GENOMIC DNA]</scope>
    <source>
        <strain evidence="1 2">OJF2</strain>
        <plasmid evidence="2">pojf2_1</plasmid>
    </source>
</reference>
<dbReference type="Proteomes" id="UP000324233">
    <property type="component" value="Plasmid pOJF2_1"/>
</dbReference>
<proteinExistence type="predicted"/>
<keyword evidence="2" id="KW-1185">Reference proteome</keyword>
<dbReference type="KEGG" id="agv:OJF2_78930"/>
<dbReference type="EMBL" id="CP042998">
    <property type="protein sequence ID" value="QEH39278.1"/>
    <property type="molecule type" value="Genomic_DNA"/>
</dbReference>
<organism evidence="1 2">
    <name type="scientific">Aquisphaera giovannonii</name>
    <dbReference type="NCBI Taxonomy" id="406548"/>
    <lineage>
        <taxon>Bacteria</taxon>
        <taxon>Pseudomonadati</taxon>
        <taxon>Planctomycetota</taxon>
        <taxon>Planctomycetia</taxon>
        <taxon>Isosphaerales</taxon>
        <taxon>Isosphaeraceae</taxon>
        <taxon>Aquisphaera</taxon>
    </lineage>
</organism>
<geneLocation type="plasmid" evidence="2">
    <name>pojf2_1</name>
</geneLocation>
<name>A0A5B9WF78_9BACT</name>
<keyword evidence="1" id="KW-0614">Plasmid</keyword>
<accession>A0A5B9WF78</accession>
<protein>
    <submittedName>
        <fullName evidence="1">Uncharacterized protein</fullName>
    </submittedName>
</protein>
<gene>
    <name evidence="1" type="ORF">OJF2_78930</name>
</gene>
<dbReference type="OrthoDB" id="9975895at2"/>
<dbReference type="AlphaFoldDB" id="A0A5B9WF78"/>
<dbReference type="RefSeq" id="WP_148599166.1">
    <property type="nucleotide sequence ID" value="NZ_CP042998.1"/>
</dbReference>
<evidence type="ECO:0000313" key="1">
    <source>
        <dbReference type="EMBL" id="QEH39278.1"/>
    </source>
</evidence>
<sequence length="324" mass="36628">MTTDSRSLVATTERFAQYLDPESGVVTKPEGEGWDDFYGDAVWRSSWLFASLLAIRSGEPATYERLQREQGLDVVQGEHFLRFFRDHCTGGDEWKIPKNDSQRFSGDQLAPLLYLVSSVYAYGSDAAKAVARDLLQRLIGLDERIGALSSSSSGTIRDNQRYVIDINCRMYDIDYLSGPRRDVCKGSFSAALKANNFMAQLPWEELATMDDYSVFNALAVVSVACVKWGKDDDDVDAWRSNYRLHADRGWGPSFRIVAGRSLEDSSIEDYYTAHITREMDNDIIMAQRPHRYLKGDFGPQLKGGPGQWLVLDYVILKGLRLIWG</sequence>